<dbReference type="PANTHER" id="PTHR33470">
    <property type="entry name" value="OS01G0164075 PROTEIN"/>
    <property type="match status" value="1"/>
</dbReference>
<accession>A0A4S4DFV8</accession>
<reference evidence="3 4" key="1">
    <citation type="journal article" date="2018" name="Proc. Natl. Acad. Sci. U.S.A.">
        <title>Draft genome sequence of Camellia sinensis var. sinensis provides insights into the evolution of the tea genome and tea quality.</title>
        <authorList>
            <person name="Wei C."/>
            <person name="Yang H."/>
            <person name="Wang S."/>
            <person name="Zhao J."/>
            <person name="Liu C."/>
            <person name="Gao L."/>
            <person name="Xia E."/>
            <person name="Lu Y."/>
            <person name="Tai Y."/>
            <person name="She G."/>
            <person name="Sun J."/>
            <person name="Cao H."/>
            <person name="Tong W."/>
            <person name="Gao Q."/>
            <person name="Li Y."/>
            <person name="Deng W."/>
            <person name="Jiang X."/>
            <person name="Wang W."/>
            <person name="Chen Q."/>
            <person name="Zhang S."/>
            <person name="Li H."/>
            <person name="Wu J."/>
            <person name="Wang P."/>
            <person name="Li P."/>
            <person name="Shi C."/>
            <person name="Zheng F."/>
            <person name="Jian J."/>
            <person name="Huang B."/>
            <person name="Shan D."/>
            <person name="Shi M."/>
            <person name="Fang C."/>
            <person name="Yue Y."/>
            <person name="Li F."/>
            <person name="Li D."/>
            <person name="Wei S."/>
            <person name="Han B."/>
            <person name="Jiang C."/>
            <person name="Yin Y."/>
            <person name="Xia T."/>
            <person name="Zhang Z."/>
            <person name="Bennetzen J.L."/>
            <person name="Zhao S."/>
            <person name="Wan X."/>
        </authorList>
    </citation>
    <scope>NUCLEOTIDE SEQUENCE [LARGE SCALE GENOMIC DNA]</scope>
    <source>
        <strain evidence="4">cv. Shuchazao</strain>
        <tissue evidence="3">Leaf</tissue>
    </source>
</reference>
<proteinExistence type="predicted"/>
<gene>
    <name evidence="3" type="ORF">TEA_012375</name>
</gene>
<evidence type="ECO:0000256" key="1">
    <source>
        <dbReference type="ARBA" id="ARBA00022729"/>
    </source>
</evidence>
<sequence length="249" mass="27357">MLQTAINSILVNAHFTTSLTLSLSRNMGFVPVKALVLIQLSSVLLLSAVYGDVVDLVSRAQPPHHHAPTYPPTESPKYHKTHPPSPSPHPHHHHNTHLPPPVHPPSHPYRHPPTYLPKRCLVAVQGVVFCKPCKYTGVDTLLEATPLLGAIVKLECNNTKYPITQEGKTDKNGYFFIEGPKKITNYGAHKCKVFLVSSPQAQCSNPSNLHDGKVGATLKRSEKKPSNPSLPYELFSVGPFAFEPATKCH</sequence>
<comment type="caution">
    <text evidence="3">The sequence shown here is derived from an EMBL/GenBank/DDBJ whole genome shotgun (WGS) entry which is preliminary data.</text>
</comment>
<dbReference type="AlphaFoldDB" id="A0A4S4DFV8"/>
<feature type="compositionally biased region" description="Pro residues" evidence="2">
    <location>
        <begin position="98"/>
        <end position="107"/>
    </location>
</feature>
<dbReference type="EMBL" id="SDRB02011483">
    <property type="protein sequence ID" value="THG01184.1"/>
    <property type="molecule type" value="Genomic_DNA"/>
</dbReference>
<evidence type="ECO:0000256" key="2">
    <source>
        <dbReference type="SAM" id="MobiDB-lite"/>
    </source>
</evidence>
<dbReference type="Proteomes" id="UP000306102">
    <property type="component" value="Unassembled WGS sequence"/>
</dbReference>
<dbReference type="GO" id="GO:0071944">
    <property type="term" value="C:cell periphery"/>
    <property type="evidence" value="ECO:0007669"/>
    <property type="project" value="TreeGrafter"/>
</dbReference>
<keyword evidence="1" id="KW-0732">Signal</keyword>
<dbReference type="Pfam" id="PF01190">
    <property type="entry name" value="Pollen_Ole_e_1"/>
    <property type="match status" value="1"/>
</dbReference>
<evidence type="ECO:0000313" key="4">
    <source>
        <dbReference type="Proteomes" id="UP000306102"/>
    </source>
</evidence>
<name>A0A4S4DFV8_CAMSN</name>
<keyword evidence="4" id="KW-1185">Reference proteome</keyword>
<feature type="region of interest" description="Disordered" evidence="2">
    <location>
        <begin position="62"/>
        <end position="110"/>
    </location>
</feature>
<evidence type="ECO:0000313" key="3">
    <source>
        <dbReference type="EMBL" id="THG01184.1"/>
    </source>
</evidence>
<protein>
    <submittedName>
        <fullName evidence="3">Uncharacterized protein</fullName>
    </submittedName>
</protein>
<dbReference type="PANTHER" id="PTHR33470:SF22">
    <property type="entry name" value="POLLEN OLE E 1 ALLERGEN AND EXTENSIN FAMILY PROTEIN"/>
    <property type="match status" value="1"/>
</dbReference>
<dbReference type="STRING" id="542762.A0A4S4DFV8"/>
<organism evidence="3 4">
    <name type="scientific">Camellia sinensis var. sinensis</name>
    <name type="common">China tea</name>
    <dbReference type="NCBI Taxonomy" id="542762"/>
    <lineage>
        <taxon>Eukaryota</taxon>
        <taxon>Viridiplantae</taxon>
        <taxon>Streptophyta</taxon>
        <taxon>Embryophyta</taxon>
        <taxon>Tracheophyta</taxon>
        <taxon>Spermatophyta</taxon>
        <taxon>Magnoliopsida</taxon>
        <taxon>eudicotyledons</taxon>
        <taxon>Gunneridae</taxon>
        <taxon>Pentapetalae</taxon>
        <taxon>asterids</taxon>
        <taxon>Ericales</taxon>
        <taxon>Theaceae</taxon>
        <taxon>Camellia</taxon>
    </lineage>
</organism>